<dbReference type="EMBL" id="BGZK01000326">
    <property type="protein sequence ID" value="GBP36974.1"/>
    <property type="molecule type" value="Genomic_DNA"/>
</dbReference>
<dbReference type="Proteomes" id="UP000299102">
    <property type="component" value="Unassembled WGS sequence"/>
</dbReference>
<evidence type="ECO:0000313" key="1">
    <source>
        <dbReference type="EMBL" id="GBP36974.1"/>
    </source>
</evidence>
<accession>A0A4C1VG46</accession>
<protein>
    <submittedName>
        <fullName evidence="1">Uncharacterized protein</fullName>
    </submittedName>
</protein>
<evidence type="ECO:0000313" key="2">
    <source>
        <dbReference type="Proteomes" id="UP000299102"/>
    </source>
</evidence>
<name>A0A4C1VG46_EUMVA</name>
<reference evidence="1 2" key="1">
    <citation type="journal article" date="2019" name="Commun. Biol.">
        <title>The bagworm genome reveals a unique fibroin gene that provides high tensile strength.</title>
        <authorList>
            <person name="Kono N."/>
            <person name="Nakamura H."/>
            <person name="Ohtoshi R."/>
            <person name="Tomita M."/>
            <person name="Numata K."/>
            <person name="Arakawa K."/>
        </authorList>
    </citation>
    <scope>NUCLEOTIDE SEQUENCE [LARGE SCALE GENOMIC DNA]</scope>
</reference>
<dbReference type="AlphaFoldDB" id="A0A4C1VG46"/>
<sequence>MIQWERRMCVRAVDVESTEVAGQAQATRYFERSASSMRVDFCGRWRRAGGVAASGARARRARTSNAAQSSERLRLSARLAFVNRFVNNFPYFFAVVQRRALIA</sequence>
<comment type="caution">
    <text evidence="1">The sequence shown here is derived from an EMBL/GenBank/DDBJ whole genome shotgun (WGS) entry which is preliminary data.</text>
</comment>
<keyword evidence="2" id="KW-1185">Reference proteome</keyword>
<organism evidence="1 2">
    <name type="scientific">Eumeta variegata</name>
    <name type="common">Bagworm moth</name>
    <name type="synonym">Eumeta japonica</name>
    <dbReference type="NCBI Taxonomy" id="151549"/>
    <lineage>
        <taxon>Eukaryota</taxon>
        <taxon>Metazoa</taxon>
        <taxon>Ecdysozoa</taxon>
        <taxon>Arthropoda</taxon>
        <taxon>Hexapoda</taxon>
        <taxon>Insecta</taxon>
        <taxon>Pterygota</taxon>
        <taxon>Neoptera</taxon>
        <taxon>Endopterygota</taxon>
        <taxon>Lepidoptera</taxon>
        <taxon>Glossata</taxon>
        <taxon>Ditrysia</taxon>
        <taxon>Tineoidea</taxon>
        <taxon>Psychidae</taxon>
        <taxon>Oiketicinae</taxon>
        <taxon>Eumeta</taxon>
    </lineage>
</organism>
<gene>
    <name evidence="1" type="ORF">EVAR_96967_1</name>
</gene>
<proteinExistence type="predicted"/>